<reference evidence="1" key="2">
    <citation type="submission" date="2023-06" db="EMBL/GenBank/DDBJ databases">
        <authorList>
            <consortium name="Lawrence Berkeley National Laboratory"/>
            <person name="Haridas S."/>
            <person name="Hensen N."/>
            <person name="Bonometti L."/>
            <person name="Westerberg I."/>
            <person name="Brannstrom I.O."/>
            <person name="Guillou S."/>
            <person name="Cros-Aarteil S."/>
            <person name="Calhoun S."/>
            <person name="Kuo A."/>
            <person name="Mondo S."/>
            <person name="Pangilinan J."/>
            <person name="Riley R."/>
            <person name="Labutti K."/>
            <person name="Andreopoulos B."/>
            <person name="Lipzen A."/>
            <person name="Chen C."/>
            <person name="Yanf M."/>
            <person name="Daum C."/>
            <person name="Ng V."/>
            <person name="Clum A."/>
            <person name="Steindorff A."/>
            <person name="Ohm R."/>
            <person name="Martin F."/>
            <person name="Silar P."/>
            <person name="Natvig D."/>
            <person name="Lalanne C."/>
            <person name="Gautier V."/>
            <person name="Ament-Velasquez S.L."/>
            <person name="Kruys A."/>
            <person name="Hutchinson M.I."/>
            <person name="Powell A.J."/>
            <person name="Barry K."/>
            <person name="Miller A.N."/>
            <person name="Grigoriev I.V."/>
            <person name="Debuchy R."/>
            <person name="Gladieux P."/>
            <person name="Thoren M.H."/>
            <person name="Johannesson H."/>
        </authorList>
    </citation>
    <scope>NUCLEOTIDE SEQUENCE</scope>
    <source>
        <strain evidence="1">CBS 955.72</strain>
    </source>
</reference>
<comment type="caution">
    <text evidence="1">The sequence shown here is derived from an EMBL/GenBank/DDBJ whole genome shotgun (WGS) entry which is preliminary data.</text>
</comment>
<dbReference type="Pfam" id="PF21858">
    <property type="entry name" value="DUF6914"/>
    <property type="match status" value="1"/>
</dbReference>
<dbReference type="EMBL" id="JAUIQD010000004">
    <property type="protein sequence ID" value="KAK3352902.1"/>
    <property type="molecule type" value="Genomic_DNA"/>
</dbReference>
<organism evidence="1 2">
    <name type="scientific">Lasiosphaeria hispida</name>
    <dbReference type="NCBI Taxonomy" id="260671"/>
    <lineage>
        <taxon>Eukaryota</taxon>
        <taxon>Fungi</taxon>
        <taxon>Dikarya</taxon>
        <taxon>Ascomycota</taxon>
        <taxon>Pezizomycotina</taxon>
        <taxon>Sordariomycetes</taxon>
        <taxon>Sordariomycetidae</taxon>
        <taxon>Sordariales</taxon>
        <taxon>Lasiosphaeriaceae</taxon>
        <taxon>Lasiosphaeria</taxon>
    </lineage>
</organism>
<dbReference type="Proteomes" id="UP001275084">
    <property type="component" value="Unassembled WGS sequence"/>
</dbReference>
<gene>
    <name evidence="1" type="ORF">B0T25DRAFT_543081</name>
</gene>
<reference evidence="1" key="1">
    <citation type="journal article" date="2023" name="Mol. Phylogenet. Evol.">
        <title>Genome-scale phylogeny and comparative genomics of the fungal order Sordariales.</title>
        <authorList>
            <person name="Hensen N."/>
            <person name="Bonometti L."/>
            <person name="Westerberg I."/>
            <person name="Brannstrom I.O."/>
            <person name="Guillou S."/>
            <person name="Cros-Aarteil S."/>
            <person name="Calhoun S."/>
            <person name="Haridas S."/>
            <person name="Kuo A."/>
            <person name="Mondo S."/>
            <person name="Pangilinan J."/>
            <person name="Riley R."/>
            <person name="LaButti K."/>
            <person name="Andreopoulos B."/>
            <person name="Lipzen A."/>
            <person name="Chen C."/>
            <person name="Yan M."/>
            <person name="Daum C."/>
            <person name="Ng V."/>
            <person name="Clum A."/>
            <person name="Steindorff A."/>
            <person name="Ohm R.A."/>
            <person name="Martin F."/>
            <person name="Silar P."/>
            <person name="Natvig D.O."/>
            <person name="Lalanne C."/>
            <person name="Gautier V."/>
            <person name="Ament-Velasquez S.L."/>
            <person name="Kruys A."/>
            <person name="Hutchinson M.I."/>
            <person name="Powell A.J."/>
            <person name="Barry K."/>
            <person name="Miller A.N."/>
            <person name="Grigoriev I.V."/>
            <person name="Debuchy R."/>
            <person name="Gladieux P."/>
            <person name="Hiltunen Thoren M."/>
            <person name="Johannesson H."/>
        </authorList>
    </citation>
    <scope>NUCLEOTIDE SEQUENCE</scope>
    <source>
        <strain evidence="1">CBS 955.72</strain>
    </source>
</reference>
<name>A0AAJ0HI91_9PEZI</name>
<proteinExistence type="predicted"/>
<accession>A0AAJ0HI91</accession>
<dbReference type="InterPro" id="IPR054208">
    <property type="entry name" value="DUF6914"/>
</dbReference>
<evidence type="ECO:0000313" key="2">
    <source>
        <dbReference type="Proteomes" id="UP001275084"/>
    </source>
</evidence>
<dbReference type="AlphaFoldDB" id="A0AAJ0HI91"/>
<keyword evidence="2" id="KW-1185">Reference proteome</keyword>
<sequence length="114" mass="13173">MDNLLARVLIAKIEDMDRFDAYALKMKPETKPKSVSGCTDNSREWVSRALEEIEKAGNMLSKSSELPAWSQIEGETKKFIRKKKQVGRYDRLADMVQSRPKPAYDMINGWEVYN</sequence>
<evidence type="ECO:0000313" key="1">
    <source>
        <dbReference type="EMBL" id="KAK3352902.1"/>
    </source>
</evidence>
<protein>
    <submittedName>
        <fullName evidence="1">Uncharacterized protein</fullName>
    </submittedName>
</protein>